<keyword evidence="4 8" id="KW-0028">Amino-acid biosynthesis</keyword>
<dbReference type="Pfam" id="PF01678">
    <property type="entry name" value="DAP_epimerase"/>
    <property type="match status" value="2"/>
</dbReference>
<evidence type="ECO:0000313" key="10">
    <source>
        <dbReference type="EMBL" id="MDZ5711914.1"/>
    </source>
</evidence>
<evidence type="ECO:0000256" key="4">
    <source>
        <dbReference type="ARBA" id="ARBA00022605"/>
    </source>
</evidence>
<evidence type="ECO:0000256" key="3">
    <source>
        <dbReference type="ARBA" id="ARBA00013080"/>
    </source>
</evidence>
<feature type="binding site" evidence="8">
    <location>
        <position position="64"/>
    </location>
    <ligand>
        <name>substrate</name>
    </ligand>
</feature>
<dbReference type="EC" id="5.1.1.7" evidence="3 8"/>
<feature type="binding site" evidence="8">
    <location>
        <begin position="74"/>
        <end position="75"/>
    </location>
    <ligand>
        <name>substrate</name>
    </ligand>
</feature>
<evidence type="ECO:0000256" key="2">
    <source>
        <dbReference type="ARBA" id="ARBA00010219"/>
    </source>
</evidence>
<evidence type="ECO:0000256" key="1">
    <source>
        <dbReference type="ARBA" id="ARBA00005196"/>
    </source>
</evidence>
<evidence type="ECO:0000256" key="9">
    <source>
        <dbReference type="PROSITE-ProRule" id="PRU10125"/>
    </source>
</evidence>
<feature type="active site" description="Proton donor" evidence="8">
    <location>
        <position position="73"/>
    </location>
</feature>
<reference evidence="10 11" key="1">
    <citation type="submission" date="2023-12" db="EMBL/GenBank/DDBJ databases">
        <title>Jeotgalibacillus haloalkaliphilus sp. nov., a novel salt-tolerant bacteria, isolated from the estuary of the Fenhe River into the Yellow River.</title>
        <authorList>
            <person name="Li Y."/>
        </authorList>
    </citation>
    <scope>NUCLEOTIDE SEQUENCE [LARGE SCALE GENOMIC DNA]</scope>
    <source>
        <strain evidence="10 11">HH7-29</strain>
    </source>
</reference>
<comment type="subunit">
    <text evidence="8">Homodimer.</text>
</comment>
<dbReference type="PANTHER" id="PTHR31689">
    <property type="entry name" value="DIAMINOPIMELATE EPIMERASE, CHLOROPLASTIC"/>
    <property type="match status" value="1"/>
</dbReference>
<feature type="binding site" evidence="8">
    <location>
        <position position="162"/>
    </location>
    <ligand>
        <name>substrate</name>
    </ligand>
</feature>
<feature type="binding site" evidence="8">
    <location>
        <begin position="226"/>
        <end position="227"/>
    </location>
    <ligand>
        <name>substrate</name>
    </ligand>
</feature>
<dbReference type="GO" id="GO:0008837">
    <property type="term" value="F:diaminopimelate epimerase activity"/>
    <property type="evidence" value="ECO:0007669"/>
    <property type="project" value="UniProtKB-EC"/>
</dbReference>
<name>A0ABU5KL96_9BACL</name>
<feature type="binding site" evidence="8">
    <location>
        <position position="198"/>
    </location>
    <ligand>
        <name>substrate</name>
    </ligand>
</feature>
<feature type="site" description="Could be important to modulate the pK values of the two catalytic cysteine residues" evidence="8">
    <location>
        <position position="164"/>
    </location>
</feature>
<dbReference type="RefSeq" id="WP_322420913.1">
    <property type="nucleotide sequence ID" value="NZ_JAXQNN010000002.1"/>
</dbReference>
<dbReference type="HAMAP" id="MF_00197">
    <property type="entry name" value="DAP_epimerase"/>
    <property type="match status" value="1"/>
</dbReference>
<accession>A0ABU5KL96</accession>
<comment type="function">
    <text evidence="8">Catalyzes the stereoinversion of LL-2,6-diaminopimelate (L,L-DAP) to meso-diaminopimelate (meso-DAP), a precursor of L-lysine and an essential component of the bacterial peptidoglycan.</text>
</comment>
<feature type="binding site" evidence="8">
    <location>
        <begin position="216"/>
        <end position="217"/>
    </location>
    <ligand>
        <name>substrate</name>
    </ligand>
</feature>
<proteinExistence type="inferred from homology"/>
<feature type="active site" description="Proton acceptor" evidence="8">
    <location>
        <position position="225"/>
    </location>
</feature>
<dbReference type="InterPro" id="IPR001653">
    <property type="entry name" value="DAP_epimerase_DapF"/>
</dbReference>
<keyword evidence="11" id="KW-1185">Reference proteome</keyword>
<gene>
    <name evidence="8 10" type="primary">dapF</name>
    <name evidence="10" type="ORF">UFB30_06720</name>
</gene>
<dbReference type="PROSITE" id="PS01326">
    <property type="entry name" value="DAP_EPIMERASE"/>
    <property type="match status" value="1"/>
</dbReference>
<comment type="similarity">
    <text evidence="2 8">Belongs to the diaminopimelate epimerase family.</text>
</comment>
<keyword evidence="5 8" id="KW-0457">Lysine biosynthesis</keyword>
<comment type="caution">
    <text evidence="8">Lacks conserved residue(s) required for the propagation of feature annotation.</text>
</comment>
<sequence length="330" mass="36833">MISAIQSHGSKNNFIIIDEKDIQFKPSDEARAAWTKKLCVDTQTDGLLFISESVKAQAKMRVFNSDGSEASMCGNGLRCAARYIAERDQVESFEVETMKAVLHVEQVDELYGDIPTYSVEISPVLFDLESLPLKLGQKKQLILEPVPEWEKDCLYTAIAVPNPHVITNVPVEMINSDSQEKLATSFNSENEWFTDGVNVSYVVELGEGEFFVRTFERGVGFTNACGTAMSSSSLVQVLAGKWRPGVPINIFNDGGRVKCVVHGENDQYDHIDLIGNATFTHHLELTLSENGEAAILKSNETNEDKIYEKMAEASKEYLRNVQPELKLRQN</sequence>
<evidence type="ECO:0000256" key="5">
    <source>
        <dbReference type="ARBA" id="ARBA00023154"/>
    </source>
</evidence>
<dbReference type="SUPFAM" id="SSF54506">
    <property type="entry name" value="Diaminopimelate epimerase-like"/>
    <property type="match status" value="2"/>
</dbReference>
<comment type="subcellular location">
    <subcellularLocation>
        <location evidence="8">Cytoplasm</location>
    </subcellularLocation>
</comment>
<dbReference type="Proteomes" id="UP001292084">
    <property type="component" value="Unassembled WGS sequence"/>
</dbReference>
<feature type="site" description="Could be important to modulate the pK values of the two catalytic cysteine residues" evidence="8">
    <location>
        <position position="216"/>
    </location>
</feature>
<keyword evidence="6 8" id="KW-0413">Isomerase</keyword>
<comment type="pathway">
    <text evidence="1 8">Amino-acid biosynthesis; L-lysine biosynthesis via DAP pathway; DL-2,6-diaminopimelate from LL-2,6-diaminopimelate: step 1/1.</text>
</comment>
<dbReference type="PANTHER" id="PTHR31689:SF0">
    <property type="entry name" value="DIAMINOPIMELATE EPIMERASE"/>
    <property type="match status" value="1"/>
</dbReference>
<dbReference type="Gene3D" id="3.10.310.10">
    <property type="entry name" value="Diaminopimelate Epimerase, Chain A, domain 1"/>
    <property type="match status" value="2"/>
</dbReference>
<feature type="binding site" evidence="8">
    <location>
        <position position="12"/>
    </location>
    <ligand>
        <name>substrate</name>
    </ligand>
</feature>
<evidence type="ECO:0000256" key="8">
    <source>
        <dbReference type="HAMAP-Rule" id="MF_00197"/>
    </source>
</evidence>
<evidence type="ECO:0000256" key="7">
    <source>
        <dbReference type="ARBA" id="ARBA00051712"/>
    </source>
</evidence>
<protein>
    <recommendedName>
        <fullName evidence="3 8">Diaminopimelate epimerase</fullName>
        <shortName evidence="8">DAP epimerase</shortName>
        <ecNumber evidence="3 8">5.1.1.7</ecNumber>
    </recommendedName>
    <alternativeName>
        <fullName evidence="8">PLP-independent amino acid racemase</fullName>
    </alternativeName>
</protein>
<dbReference type="InterPro" id="IPR018510">
    <property type="entry name" value="DAP_epimerase_AS"/>
</dbReference>
<evidence type="ECO:0000256" key="6">
    <source>
        <dbReference type="ARBA" id="ARBA00023235"/>
    </source>
</evidence>
<comment type="catalytic activity">
    <reaction evidence="7 8">
        <text>(2S,6S)-2,6-diaminopimelate = meso-2,6-diaminopimelate</text>
        <dbReference type="Rhea" id="RHEA:15393"/>
        <dbReference type="ChEBI" id="CHEBI:57609"/>
        <dbReference type="ChEBI" id="CHEBI:57791"/>
        <dbReference type="EC" id="5.1.1.7"/>
    </reaction>
</comment>
<dbReference type="EMBL" id="JAXQNN010000002">
    <property type="protein sequence ID" value="MDZ5711914.1"/>
    <property type="molecule type" value="Genomic_DNA"/>
</dbReference>
<keyword evidence="8" id="KW-0963">Cytoplasm</keyword>
<evidence type="ECO:0000313" key="11">
    <source>
        <dbReference type="Proteomes" id="UP001292084"/>
    </source>
</evidence>
<dbReference type="NCBIfam" id="TIGR00652">
    <property type="entry name" value="DapF"/>
    <property type="match status" value="1"/>
</dbReference>
<comment type="caution">
    <text evidence="10">The sequence shown here is derived from an EMBL/GenBank/DDBJ whole genome shotgun (WGS) entry which is preliminary data.</text>
</comment>
<feature type="active site" evidence="9">
    <location>
        <position position="73"/>
    </location>
</feature>
<organism evidence="10 11">
    <name type="scientific">Jeotgalibacillus haloalkalitolerans</name>
    <dbReference type="NCBI Taxonomy" id="3104292"/>
    <lineage>
        <taxon>Bacteria</taxon>
        <taxon>Bacillati</taxon>
        <taxon>Bacillota</taxon>
        <taxon>Bacilli</taxon>
        <taxon>Bacillales</taxon>
        <taxon>Caryophanaceae</taxon>
        <taxon>Jeotgalibacillus</taxon>
    </lineage>
</organism>